<dbReference type="SMART" id="SM00993">
    <property type="entry name" value="YL1_C"/>
    <property type="match status" value="1"/>
</dbReference>
<dbReference type="OrthoDB" id="3942062at2759"/>
<proteinExistence type="inferred from homology"/>
<evidence type="ECO:0000256" key="2">
    <source>
        <dbReference type="SAM" id="MobiDB-lite"/>
    </source>
</evidence>
<feature type="compositionally biased region" description="Acidic residues" evidence="2">
    <location>
        <begin position="55"/>
        <end position="81"/>
    </location>
</feature>
<evidence type="ECO:0000313" key="4">
    <source>
        <dbReference type="EMBL" id="CAF9933705.1"/>
    </source>
</evidence>
<dbReference type="InterPro" id="IPR046757">
    <property type="entry name" value="YL1_N"/>
</dbReference>
<comment type="caution">
    <text evidence="4">The sequence shown here is derived from an EMBL/GenBank/DDBJ whole genome shotgun (WGS) entry which is preliminary data.</text>
</comment>
<organism evidence="4 5">
    <name type="scientific">Alectoria fallacina</name>
    <dbReference type="NCBI Taxonomy" id="1903189"/>
    <lineage>
        <taxon>Eukaryota</taxon>
        <taxon>Fungi</taxon>
        <taxon>Dikarya</taxon>
        <taxon>Ascomycota</taxon>
        <taxon>Pezizomycotina</taxon>
        <taxon>Lecanoromycetes</taxon>
        <taxon>OSLEUM clade</taxon>
        <taxon>Lecanoromycetidae</taxon>
        <taxon>Lecanorales</taxon>
        <taxon>Lecanorineae</taxon>
        <taxon>Parmeliaceae</taxon>
        <taxon>Alectoria</taxon>
    </lineage>
</organism>
<sequence>MSRDASPASSSDCGNESTSSTDEAAEEEPNVESLVTGRAKRATAGNRLSSLLEKEGDDELELLFAENEEEEDVEFEDDEEHASDAQLDSSTDGEDQGPTKVDDLDGERELQRQDRLERQKKRKAQEVFKRPGALRKKAKIDPSATPTTPAPRPRKKSERVSWVHTDADAPTRASSRKQTVQNRELVHQKLVDSEQTRLKIMYSMDLAQKRKNASKPKALNQADRMEEAAKTERKNAKSLSRWEESEKKRSEEQRAKLEALHNRQLAGPVVTWWSGLARWVNGKILQLGVGQIREAGHVERSVRLDEGLSALNSKVSVEKDSVGTKDQDTTRSESSPSGLGAGTAQRSHLPHAHQATFSQQITFTPPQGPYGFLDGIHAYAALPIQQHQAEFTGTADADSLPPNYPEPCFPKQLDRASLATIATSHLTPAIDFASLTLVALKNLDANPVKMPQLQNSVLLKKRNVKIPKPVSESCAITMQSAKFRDPKTGLAYANSYAYKEIQRLRTGGSRWSNLLDCYVGPVKSVARGVPERFWKGGDTKQLNSKQ</sequence>
<name>A0A8H3G0U8_9LECA</name>
<evidence type="ECO:0000256" key="1">
    <source>
        <dbReference type="ARBA" id="ARBA00006832"/>
    </source>
</evidence>
<feature type="domain" description="Vps72/YL1 C-terminal" evidence="3">
    <location>
        <begin position="472"/>
        <end position="501"/>
    </location>
</feature>
<feature type="region of interest" description="Disordered" evidence="2">
    <location>
        <begin position="211"/>
        <end position="248"/>
    </location>
</feature>
<accession>A0A8H3G0U8</accession>
<dbReference type="PANTHER" id="PTHR13275:SF4">
    <property type="entry name" value="VACUOLAR PROTEIN SORTING-ASSOCIATED PROTEIN 72 HOMOLOG"/>
    <property type="match status" value="1"/>
</dbReference>
<dbReference type="InterPro" id="IPR013272">
    <property type="entry name" value="Vps72/YL1_C"/>
</dbReference>
<feature type="compositionally biased region" description="Basic and acidic residues" evidence="2">
    <location>
        <begin position="100"/>
        <end position="117"/>
    </location>
</feature>
<comment type="similarity">
    <text evidence="1">Belongs to the VPS72/YL1 family.</text>
</comment>
<feature type="region of interest" description="Disordered" evidence="2">
    <location>
        <begin position="315"/>
        <end position="354"/>
    </location>
</feature>
<feature type="compositionally biased region" description="Basic and acidic residues" evidence="2">
    <location>
        <begin position="158"/>
        <end position="169"/>
    </location>
</feature>
<feature type="compositionally biased region" description="Basic and acidic residues" evidence="2">
    <location>
        <begin position="316"/>
        <end position="331"/>
    </location>
</feature>
<dbReference type="AlphaFoldDB" id="A0A8H3G0U8"/>
<dbReference type="Proteomes" id="UP000664203">
    <property type="component" value="Unassembled WGS sequence"/>
</dbReference>
<dbReference type="Pfam" id="PF05764">
    <property type="entry name" value="YL1"/>
    <property type="match status" value="1"/>
</dbReference>
<feature type="compositionally biased region" description="Polar residues" evidence="2">
    <location>
        <begin position="172"/>
        <end position="181"/>
    </location>
</feature>
<evidence type="ECO:0000259" key="3">
    <source>
        <dbReference type="SMART" id="SM00993"/>
    </source>
</evidence>
<dbReference type="GO" id="GO:0005634">
    <property type="term" value="C:nucleus"/>
    <property type="evidence" value="ECO:0007669"/>
    <property type="project" value="TreeGrafter"/>
</dbReference>
<evidence type="ECO:0000313" key="5">
    <source>
        <dbReference type="Proteomes" id="UP000664203"/>
    </source>
</evidence>
<protein>
    <recommendedName>
        <fullName evidence="3">Vps72/YL1 C-terminal domain-containing protein</fullName>
    </recommendedName>
</protein>
<dbReference type="PANTHER" id="PTHR13275">
    <property type="entry name" value="YL-1 PROTEIN TRANSCRIPTION FACTOR-LIKE 1"/>
    <property type="match status" value="1"/>
</dbReference>
<gene>
    <name evidence="4" type="ORF">ALECFALPRED_005675</name>
</gene>
<feature type="region of interest" description="Disordered" evidence="2">
    <location>
        <begin position="1"/>
        <end position="181"/>
    </location>
</feature>
<keyword evidence="5" id="KW-1185">Reference proteome</keyword>
<feature type="compositionally biased region" description="Basic and acidic residues" evidence="2">
    <location>
        <begin position="223"/>
        <end position="248"/>
    </location>
</feature>
<reference evidence="4" key="1">
    <citation type="submission" date="2021-03" db="EMBL/GenBank/DDBJ databases">
        <authorList>
            <person name="Tagirdzhanova G."/>
        </authorList>
    </citation>
    <scope>NUCLEOTIDE SEQUENCE</scope>
</reference>
<dbReference type="EMBL" id="CAJPDR010000359">
    <property type="protein sequence ID" value="CAF9933705.1"/>
    <property type="molecule type" value="Genomic_DNA"/>
</dbReference>
<dbReference type="Pfam" id="PF08265">
    <property type="entry name" value="YL1_C"/>
    <property type="match status" value="1"/>
</dbReference>